<proteinExistence type="predicted"/>
<feature type="transmembrane region" description="Helical" evidence="1">
    <location>
        <begin position="20"/>
        <end position="44"/>
    </location>
</feature>
<gene>
    <name evidence="2" type="ORF">J2S63_000104</name>
</gene>
<sequence>MLQHLQRLVNRKDEQGASAVEYGLLVAAIAALIVLIVFALGGVVKEVFTNTCTSIQASANTTAACS</sequence>
<dbReference type="RefSeq" id="WP_310297182.1">
    <property type="nucleotide sequence ID" value="NZ_BAAAPS010000006.1"/>
</dbReference>
<name>A0ABU2BQL3_9ACTN</name>
<organism evidence="2 3">
    <name type="scientific">Nocardioides marmoribigeumensis</name>
    <dbReference type="NCBI Taxonomy" id="433649"/>
    <lineage>
        <taxon>Bacteria</taxon>
        <taxon>Bacillati</taxon>
        <taxon>Actinomycetota</taxon>
        <taxon>Actinomycetes</taxon>
        <taxon>Propionibacteriales</taxon>
        <taxon>Nocardioidaceae</taxon>
        <taxon>Nocardioides</taxon>
    </lineage>
</organism>
<keyword evidence="3" id="KW-1185">Reference proteome</keyword>
<evidence type="ECO:0000313" key="3">
    <source>
        <dbReference type="Proteomes" id="UP001183648"/>
    </source>
</evidence>
<dbReference type="EMBL" id="JAVDYG010000001">
    <property type="protein sequence ID" value="MDR7360551.1"/>
    <property type="molecule type" value="Genomic_DNA"/>
</dbReference>
<accession>A0ABU2BQL3</accession>
<keyword evidence="1" id="KW-0472">Membrane</keyword>
<dbReference type="InterPro" id="IPR007047">
    <property type="entry name" value="Flp_Fap"/>
</dbReference>
<reference evidence="2 3" key="1">
    <citation type="submission" date="2023-07" db="EMBL/GenBank/DDBJ databases">
        <title>Sequencing the genomes of 1000 actinobacteria strains.</title>
        <authorList>
            <person name="Klenk H.-P."/>
        </authorList>
    </citation>
    <scope>NUCLEOTIDE SEQUENCE [LARGE SCALE GENOMIC DNA]</scope>
    <source>
        <strain evidence="2 3">DSM 19426</strain>
    </source>
</reference>
<evidence type="ECO:0000256" key="1">
    <source>
        <dbReference type="SAM" id="Phobius"/>
    </source>
</evidence>
<protein>
    <submittedName>
        <fullName evidence="2">Pilus assembly protein Flp/PilA</fullName>
    </submittedName>
</protein>
<dbReference type="Pfam" id="PF04964">
    <property type="entry name" value="Flp_Fap"/>
    <property type="match status" value="1"/>
</dbReference>
<keyword evidence="1" id="KW-1133">Transmembrane helix</keyword>
<keyword evidence="1" id="KW-0812">Transmembrane</keyword>
<dbReference type="Proteomes" id="UP001183648">
    <property type="component" value="Unassembled WGS sequence"/>
</dbReference>
<evidence type="ECO:0000313" key="2">
    <source>
        <dbReference type="EMBL" id="MDR7360551.1"/>
    </source>
</evidence>
<comment type="caution">
    <text evidence="2">The sequence shown here is derived from an EMBL/GenBank/DDBJ whole genome shotgun (WGS) entry which is preliminary data.</text>
</comment>